<evidence type="ECO:0000313" key="2">
    <source>
        <dbReference type="EMBL" id="SMO78540.1"/>
    </source>
</evidence>
<name>A0A521E5V1_9BACT</name>
<keyword evidence="1" id="KW-1003">Cell membrane</keyword>
<comment type="subcellular location">
    <subcellularLocation>
        <location evidence="1">Cell membrane</location>
        <topology evidence="1">Peripheral membrane protein</topology>
        <orientation evidence="1">Cytoplasmic side</orientation>
    </subcellularLocation>
</comment>
<dbReference type="HAMAP" id="MF_00386">
    <property type="entry name" value="UPF0161_YidD"/>
    <property type="match status" value="1"/>
</dbReference>
<dbReference type="Pfam" id="PF01809">
    <property type="entry name" value="YidD"/>
    <property type="match status" value="1"/>
</dbReference>
<keyword evidence="1" id="KW-0472">Membrane</keyword>
<evidence type="ECO:0000256" key="1">
    <source>
        <dbReference type="HAMAP-Rule" id="MF_00386"/>
    </source>
</evidence>
<dbReference type="Proteomes" id="UP000317315">
    <property type="component" value="Unassembled WGS sequence"/>
</dbReference>
<reference evidence="2 3" key="1">
    <citation type="submission" date="2017-05" db="EMBL/GenBank/DDBJ databases">
        <authorList>
            <person name="Varghese N."/>
            <person name="Submissions S."/>
        </authorList>
    </citation>
    <scope>NUCLEOTIDE SEQUENCE [LARGE SCALE GENOMIC DNA]</scope>
    <source>
        <strain evidence="2 3">DSM 16304</strain>
    </source>
</reference>
<comment type="function">
    <text evidence="1">Could be involved in insertion of integral membrane proteins into the membrane.</text>
</comment>
<dbReference type="PANTHER" id="PTHR33383">
    <property type="entry name" value="MEMBRANE PROTEIN INSERTION EFFICIENCY FACTOR-RELATED"/>
    <property type="match status" value="1"/>
</dbReference>
<dbReference type="PANTHER" id="PTHR33383:SF1">
    <property type="entry name" value="MEMBRANE PROTEIN INSERTION EFFICIENCY FACTOR-RELATED"/>
    <property type="match status" value="1"/>
</dbReference>
<keyword evidence="3" id="KW-1185">Reference proteome</keyword>
<gene>
    <name evidence="2" type="ORF">SAMN06269117_13210</name>
</gene>
<protein>
    <recommendedName>
        <fullName evidence="1">Putative membrane protein insertion efficiency factor</fullName>
    </recommendedName>
</protein>
<dbReference type="NCBIfam" id="TIGR00278">
    <property type="entry name" value="membrane protein insertion efficiency factor YidD"/>
    <property type="match status" value="1"/>
</dbReference>
<dbReference type="GO" id="GO:0005886">
    <property type="term" value="C:plasma membrane"/>
    <property type="evidence" value="ECO:0007669"/>
    <property type="project" value="UniProtKB-SubCell"/>
</dbReference>
<dbReference type="SMART" id="SM01234">
    <property type="entry name" value="Haemolytic"/>
    <property type="match status" value="1"/>
</dbReference>
<sequence length="69" mass="7856">MIKSVVISLVKFYQKFISPFTPGSCRYYPTCSNYTIMAVEKYGVLKGLIKSLWRVLRCNPLSKGGVDYP</sequence>
<proteinExistence type="inferred from homology"/>
<dbReference type="AlphaFoldDB" id="A0A521E5V1"/>
<comment type="similarity">
    <text evidence="1">Belongs to the UPF0161 family.</text>
</comment>
<accession>A0A521E5V1</accession>
<evidence type="ECO:0000313" key="3">
    <source>
        <dbReference type="Proteomes" id="UP000317315"/>
    </source>
</evidence>
<dbReference type="EMBL" id="FXTM01000032">
    <property type="protein sequence ID" value="SMO78540.1"/>
    <property type="molecule type" value="Genomic_DNA"/>
</dbReference>
<organism evidence="2 3">
    <name type="scientific">Balnearium lithotrophicum</name>
    <dbReference type="NCBI Taxonomy" id="223788"/>
    <lineage>
        <taxon>Bacteria</taxon>
        <taxon>Pseudomonadati</taxon>
        <taxon>Aquificota</taxon>
        <taxon>Aquificia</taxon>
        <taxon>Desulfurobacteriales</taxon>
        <taxon>Desulfurobacteriaceae</taxon>
        <taxon>Balnearium</taxon>
    </lineage>
</organism>
<dbReference type="InterPro" id="IPR002696">
    <property type="entry name" value="Membr_insert_effic_factor_YidD"/>
</dbReference>